<accession>A0A9Q1DMV0</accession>
<evidence type="ECO:0000313" key="2">
    <source>
        <dbReference type="Proteomes" id="UP001152803"/>
    </source>
</evidence>
<dbReference type="AlphaFoldDB" id="A0A9Q1DMV0"/>
<proteinExistence type="predicted"/>
<reference evidence="1" key="1">
    <citation type="journal article" date="2023" name="Science">
        <title>Genome structures resolve the early diversification of teleost fishes.</title>
        <authorList>
            <person name="Parey E."/>
            <person name="Louis A."/>
            <person name="Montfort J."/>
            <person name="Bouchez O."/>
            <person name="Roques C."/>
            <person name="Iampietro C."/>
            <person name="Lluch J."/>
            <person name="Castinel A."/>
            <person name="Donnadieu C."/>
            <person name="Desvignes T."/>
            <person name="Floi Bucao C."/>
            <person name="Jouanno E."/>
            <person name="Wen M."/>
            <person name="Mejri S."/>
            <person name="Dirks R."/>
            <person name="Jansen H."/>
            <person name="Henkel C."/>
            <person name="Chen W.J."/>
            <person name="Zahm M."/>
            <person name="Cabau C."/>
            <person name="Klopp C."/>
            <person name="Thompson A.W."/>
            <person name="Robinson-Rechavi M."/>
            <person name="Braasch I."/>
            <person name="Lecointre G."/>
            <person name="Bobe J."/>
            <person name="Postlethwait J.H."/>
            <person name="Berthelot C."/>
            <person name="Roest Crollius H."/>
            <person name="Guiguen Y."/>
        </authorList>
    </citation>
    <scope>NUCLEOTIDE SEQUENCE</scope>
    <source>
        <strain evidence="1">Concon-B</strain>
    </source>
</reference>
<gene>
    <name evidence="1" type="ORF">COCON_G00071920</name>
</gene>
<evidence type="ECO:0000313" key="1">
    <source>
        <dbReference type="EMBL" id="KAJ8275440.1"/>
    </source>
</evidence>
<dbReference type="EMBL" id="JAFJMO010000005">
    <property type="protein sequence ID" value="KAJ8275440.1"/>
    <property type="molecule type" value="Genomic_DNA"/>
</dbReference>
<comment type="caution">
    <text evidence="1">The sequence shown here is derived from an EMBL/GenBank/DDBJ whole genome shotgun (WGS) entry which is preliminary data.</text>
</comment>
<organism evidence="1 2">
    <name type="scientific">Conger conger</name>
    <name type="common">Conger eel</name>
    <name type="synonym">Muraena conger</name>
    <dbReference type="NCBI Taxonomy" id="82655"/>
    <lineage>
        <taxon>Eukaryota</taxon>
        <taxon>Metazoa</taxon>
        <taxon>Chordata</taxon>
        <taxon>Craniata</taxon>
        <taxon>Vertebrata</taxon>
        <taxon>Euteleostomi</taxon>
        <taxon>Actinopterygii</taxon>
        <taxon>Neopterygii</taxon>
        <taxon>Teleostei</taxon>
        <taxon>Anguilliformes</taxon>
        <taxon>Congridae</taxon>
        <taxon>Conger</taxon>
    </lineage>
</organism>
<protein>
    <submittedName>
        <fullName evidence="1">Uncharacterized protein</fullName>
    </submittedName>
</protein>
<dbReference type="Proteomes" id="UP001152803">
    <property type="component" value="Unassembled WGS sequence"/>
</dbReference>
<name>A0A9Q1DMV0_CONCO</name>
<sequence>MYGCSRRGCCVLEEVCDAAGGGAWCCRRCWVLQEEVHGAAGGGAWCCRRRCMVLQEELCSWLHVTAVCGAGANVTRAMSWTPCDITSREKNSSYPV</sequence>
<keyword evidence="2" id="KW-1185">Reference proteome</keyword>